<accession>A0A8I1JHX1</accession>
<reference evidence="1" key="1">
    <citation type="submission" date="2020-12" db="EMBL/GenBank/DDBJ databases">
        <title>Enhanced detection system for hospital associated transmission using whole genome sequencing surveillance.</title>
        <authorList>
            <person name="Harrison L.H."/>
            <person name="Van Tyne D."/>
            <person name="Marsh J.W."/>
            <person name="Griffith M.P."/>
            <person name="Snyder D.J."/>
            <person name="Cooper V.S."/>
            <person name="Mustapha M."/>
        </authorList>
    </citation>
    <scope>NUCLEOTIDE SEQUENCE</scope>
    <source>
        <strain evidence="1">PSB00042</strain>
    </source>
</reference>
<proteinExistence type="predicted"/>
<evidence type="ECO:0000313" key="1">
    <source>
        <dbReference type="EMBL" id="MBI6883116.1"/>
    </source>
</evidence>
<dbReference type="EMBL" id="JAEHTE010000002">
    <property type="protein sequence ID" value="MBI6883116.1"/>
    <property type="molecule type" value="Genomic_DNA"/>
</dbReference>
<protein>
    <submittedName>
        <fullName evidence="1">Uncharacterized protein</fullName>
    </submittedName>
</protein>
<comment type="caution">
    <text evidence="1">The sequence shown here is derived from an EMBL/GenBank/DDBJ whole genome shotgun (WGS) entry which is preliminary data.</text>
</comment>
<gene>
    <name evidence="1" type="ORF">JEU22_04260</name>
</gene>
<evidence type="ECO:0000313" key="2">
    <source>
        <dbReference type="Proteomes" id="UP000637061"/>
    </source>
</evidence>
<name>A0A8I1JHX1_PSEPU</name>
<dbReference type="AlphaFoldDB" id="A0A8I1JHX1"/>
<dbReference type="Proteomes" id="UP000637061">
    <property type="component" value="Unassembled WGS sequence"/>
</dbReference>
<organism evidence="1 2">
    <name type="scientific">Pseudomonas putida</name>
    <name type="common">Arthrobacter siderocapsulatus</name>
    <dbReference type="NCBI Taxonomy" id="303"/>
    <lineage>
        <taxon>Bacteria</taxon>
        <taxon>Pseudomonadati</taxon>
        <taxon>Pseudomonadota</taxon>
        <taxon>Gammaproteobacteria</taxon>
        <taxon>Pseudomonadales</taxon>
        <taxon>Pseudomonadaceae</taxon>
        <taxon>Pseudomonas</taxon>
    </lineage>
</organism>
<sequence length="91" mass="9899">MSGIVKISQEDKSLLKSLAIRAKHGHEWSRPMDLGAHDSSGHSARLKRLAEKGLVSRERRNSIANMIVRSARGSYLYAITEAGQKALAAAS</sequence>
<dbReference type="RefSeq" id="WP_198746730.1">
    <property type="nucleotide sequence ID" value="NZ_JAEHTE010000002.1"/>
</dbReference>